<proteinExistence type="inferred from homology"/>
<sequence length="422" mass="46563">MADRKVLVKYYPPDFDFDKLQAKKKILRIQQQQLKRRRGDVFDLPQKRHKNKVMNVRMMYPFTLKCGTCSEFIYVGTKFNSRVEKVEGEDYLGIIKWRFYGRCPHCRGEICFKTDPQNCDYVLEWGGTRMCDPLRDQALAAERMQKEEEEKIAMDKISQVEASRQGLQQEVLALEQLAELRRLNRRLLDRTAASDAALNFLRQRRIKDEDMEGSPAQEWTEIEKDELKFFRAARELDSDPESVEEEISEGTDHQPADSSAANDGNAHSNGGPPGSIGASSSSKDNDSATSGSSSSSSSSSRERRVSISSFSTSTSVSHAGSREANTEGSSTFVCRKPVDPGSAIRGGDSAADTGGSSRSASSTFREPTTASSKVNTLNFGLGVCVAAPKLLVVRKQQPQPSGDCSALLGDYGSSSSDEGESR</sequence>
<evidence type="ECO:0000256" key="5">
    <source>
        <dbReference type="ARBA" id="ARBA00022833"/>
    </source>
</evidence>
<feature type="compositionally biased region" description="Low complexity" evidence="9">
    <location>
        <begin position="275"/>
        <end position="299"/>
    </location>
</feature>
<evidence type="ECO:0000313" key="11">
    <source>
        <dbReference type="Proteomes" id="UP000030747"/>
    </source>
</evidence>
<comment type="subunit">
    <text evidence="8">Component of the spliceosome. Present in the activated B complex, the catalytically activated B* complex which catalyzes the branching, the catalytic step 1 C complex catalyzing the exon ligation, and the postcatalytic P complex containing the ligated exons (mRNA) and the excised lariat intron.</text>
</comment>
<dbReference type="GO" id="GO:0000349">
    <property type="term" value="P:generation of catalytic spliceosome for first transesterification step"/>
    <property type="evidence" value="ECO:0007669"/>
    <property type="project" value="UniProtKB-UniRule"/>
</dbReference>
<dbReference type="HAMAP" id="MF_03226">
    <property type="entry name" value="YJU2"/>
    <property type="match status" value="1"/>
</dbReference>
<accession>U6KL88</accession>
<dbReference type="GO" id="GO:0071006">
    <property type="term" value="C:U2-type catalytic step 1 spliceosome"/>
    <property type="evidence" value="ECO:0007669"/>
    <property type="project" value="UniProtKB-UniRule"/>
</dbReference>
<evidence type="ECO:0000256" key="8">
    <source>
        <dbReference type="HAMAP-Rule" id="MF_03226"/>
    </source>
</evidence>
<evidence type="ECO:0000256" key="7">
    <source>
        <dbReference type="ARBA" id="ARBA00023242"/>
    </source>
</evidence>
<comment type="function">
    <text evidence="8">Part of the spliceosome which catalyzes two sequential transesterification reactions, first the excision of the non-coding intron from pre-mRNA and then the ligation of the coding exons to form the mature mRNA. Plays a role in stabilizing the structure of the spliceosome catalytic core and docking of the branch helix into the active site, producing 5'-exon and lariat intron-3'-intermediates.</text>
</comment>
<evidence type="ECO:0000256" key="3">
    <source>
        <dbReference type="ARBA" id="ARBA00022723"/>
    </source>
</evidence>
<evidence type="ECO:0000256" key="2">
    <source>
        <dbReference type="ARBA" id="ARBA00022664"/>
    </source>
</evidence>
<dbReference type="Proteomes" id="UP000030747">
    <property type="component" value="Unassembled WGS sequence"/>
</dbReference>
<keyword evidence="7 8" id="KW-0539">Nucleus</keyword>
<dbReference type="InterPro" id="IPR007590">
    <property type="entry name" value="Saf4/Yju2"/>
</dbReference>
<keyword evidence="3 8" id="KW-0479">Metal-binding</keyword>
<dbReference type="GeneID" id="25250228"/>
<dbReference type="AlphaFoldDB" id="U6KL88"/>
<organism evidence="10 11">
    <name type="scientific">Eimeria tenella</name>
    <name type="common">Coccidian parasite</name>
    <dbReference type="NCBI Taxonomy" id="5802"/>
    <lineage>
        <taxon>Eukaryota</taxon>
        <taxon>Sar</taxon>
        <taxon>Alveolata</taxon>
        <taxon>Apicomplexa</taxon>
        <taxon>Conoidasida</taxon>
        <taxon>Coccidia</taxon>
        <taxon>Eucoccidiorida</taxon>
        <taxon>Eimeriorina</taxon>
        <taxon>Eimeriidae</taxon>
        <taxon>Eimeria</taxon>
    </lineage>
</organism>
<comment type="subcellular location">
    <subcellularLocation>
        <location evidence="1 8">Nucleus</location>
    </subcellularLocation>
</comment>
<feature type="compositionally biased region" description="Low complexity" evidence="9">
    <location>
        <begin position="306"/>
        <end position="317"/>
    </location>
</feature>
<evidence type="ECO:0000256" key="1">
    <source>
        <dbReference type="ARBA" id="ARBA00004123"/>
    </source>
</evidence>
<dbReference type="PANTHER" id="PTHR12111:SF1">
    <property type="entry name" value="SPLICING FACTOR YJU2"/>
    <property type="match status" value="1"/>
</dbReference>
<evidence type="ECO:0000256" key="4">
    <source>
        <dbReference type="ARBA" id="ARBA00022728"/>
    </source>
</evidence>
<keyword evidence="11" id="KW-1185">Reference proteome</keyword>
<dbReference type="EMBL" id="HG673746">
    <property type="protein sequence ID" value="CDJ37027.1"/>
    <property type="molecule type" value="Genomic_DNA"/>
</dbReference>
<dbReference type="OrthoDB" id="674963at2759"/>
<feature type="region of interest" description="Disordered" evidence="9">
    <location>
        <begin position="397"/>
        <end position="422"/>
    </location>
</feature>
<dbReference type="RefSeq" id="XP_013227865.1">
    <property type="nucleotide sequence ID" value="XM_013372411.1"/>
</dbReference>
<keyword evidence="6" id="KW-0508">mRNA splicing</keyword>
<comment type="similarity">
    <text evidence="8">Belongs to the CWC16 family. YJU2 subfamily.</text>
</comment>
<feature type="compositionally biased region" description="Acidic residues" evidence="9">
    <location>
        <begin position="238"/>
        <end position="249"/>
    </location>
</feature>
<protein>
    <recommendedName>
        <fullName evidence="8">Splicing factor YJU2</fullName>
    </recommendedName>
</protein>
<feature type="binding site" evidence="8">
    <location>
        <position position="66"/>
    </location>
    <ligand>
        <name>Zn(2+)</name>
        <dbReference type="ChEBI" id="CHEBI:29105"/>
    </ligand>
</feature>
<dbReference type="InterPro" id="IPR043701">
    <property type="entry name" value="Yju2"/>
</dbReference>
<feature type="region of interest" description="Disordered" evidence="9">
    <location>
        <begin position="235"/>
        <end position="372"/>
    </location>
</feature>
<dbReference type="VEuPathDB" id="ToxoDB:ETH_00005100"/>
<reference evidence="10" key="1">
    <citation type="submission" date="2013-10" db="EMBL/GenBank/DDBJ databases">
        <title>Genomic analysis of the causative agents of coccidiosis in chickens.</title>
        <authorList>
            <person name="Reid A.J."/>
            <person name="Blake D."/>
            <person name="Billington K."/>
            <person name="Browne H."/>
            <person name="Dunn M."/>
            <person name="Hung S."/>
            <person name="Kawahara F."/>
            <person name="Miranda-Saavedra D."/>
            <person name="Mourier T."/>
            <person name="Nagra H."/>
            <person name="Otto T.D."/>
            <person name="Rawlings N."/>
            <person name="Sanchez A."/>
            <person name="Sanders M."/>
            <person name="Subramaniam C."/>
            <person name="Tay Y."/>
            <person name="Dear P."/>
            <person name="Doerig C."/>
            <person name="Gruber A."/>
            <person name="Parkinson J."/>
            <person name="Shirley M."/>
            <person name="Wan K.L."/>
            <person name="Berriman M."/>
            <person name="Tomley F."/>
            <person name="Pain A."/>
        </authorList>
    </citation>
    <scope>NUCLEOTIDE SEQUENCE [LARGE SCALE GENOMIC DNA]</scope>
    <source>
        <strain evidence="10">Houghton</strain>
    </source>
</reference>
<keyword evidence="2" id="KW-0507">mRNA processing</keyword>
<name>U6KL88_EIMTE</name>
<dbReference type="OMA" id="FNARMET"/>
<dbReference type="PANTHER" id="PTHR12111">
    <property type="entry name" value="SPLICING FACTOR YJU2"/>
    <property type="match status" value="1"/>
</dbReference>
<dbReference type="GO" id="GO:0046872">
    <property type="term" value="F:metal ion binding"/>
    <property type="evidence" value="ECO:0007669"/>
    <property type="project" value="UniProtKB-KW"/>
</dbReference>
<feature type="binding site" evidence="8">
    <location>
        <position position="103"/>
    </location>
    <ligand>
        <name>Zn(2+)</name>
        <dbReference type="ChEBI" id="CHEBI:29105"/>
    </ligand>
</feature>
<evidence type="ECO:0000256" key="6">
    <source>
        <dbReference type="ARBA" id="ARBA00023187"/>
    </source>
</evidence>
<feature type="compositionally biased region" description="Low complexity" evidence="9">
    <location>
        <begin position="345"/>
        <end position="363"/>
    </location>
</feature>
<gene>
    <name evidence="10" type="ORF">ETH_00005100</name>
</gene>
<reference evidence="10" key="2">
    <citation type="submission" date="2013-10" db="EMBL/GenBank/DDBJ databases">
        <authorList>
            <person name="Aslett M."/>
        </authorList>
    </citation>
    <scope>NUCLEOTIDE SEQUENCE [LARGE SCALE GENOMIC DNA]</scope>
    <source>
        <strain evidence="10">Houghton</strain>
    </source>
</reference>
<feature type="binding site" evidence="8">
    <location>
        <position position="69"/>
    </location>
    <ligand>
        <name>Zn(2+)</name>
        <dbReference type="ChEBI" id="CHEBI:29105"/>
    </ligand>
</feature>
<keyword evidence="5 8" id="KW-0862">Zinc</keyword>
<evidence type="ECO:0000256" key="9">
    <source>
        <dbReference type="SAM" id="MobiDB-lite"/>
    </source>
</evidence>
<evidence type="ECO:0000313" key="10">
    <source>
        <dbReference type="EMBL" id="CDJ37027.1"/>
    </source>
</evidence>
<feature type="binding site" evidence="8">
    <location>
        <position position="106"/>
    </location>
    <ligand>
        <name>Zn(2+)</name>
        <dbReference type="ChEBI" id="CHEBI:29105"/>
    </ligand>
</feature>
<feature type="compositionally biased region" description="Polar residues" evidence="9">
    <location>
        <begin position="256"/>
        <end position="267"/>
    </location>
</feature>
<dbReference type="Pfam" id="PF04502">
    <property type="entry name" value="Saf4_Yju2"/>
    <property type="match status" value="1"/>
</dbReference>
<dbReference type="VEuPathDB" id="ToxoDB:ETH2_0810700"/>
<keyword evidence="4 8" id="KW-0747">Spliceosome</keyword>